<evidence type="ECO:0000256" key="1">
    <source>
        <dbReference type="SAM" id="SignalP"/>
    </source>
</evidence>
<dbReference type="AlphaFoldDB" id="A0A380K5P4"/>
<dbReference type="OrthoDB" id="2050439at2"/>
<dbReference type="GeneID" id="78356293"/>
<keyword evidence="3" id="KW-1185">Reference proteome</keyword>
<dbReference type="RefSeq" id="WP_115268572.1">
    <property type="nucleotide sequence ID" value="NZ_JBNPNB010000014.1"/>
</dbReference>
<dbReference type="InterPro" id="IPR047676">
    <property type="entry name" value="FxLYD_dom"/>
</dbReference>
<feature type="chain" id="PRO_5038511296" description="Lipoprotein" evidence="1">
    <location>
        <begin position="23"/>
        <end position="265"/>
    </location>
</feature>
<sequence>MKKRSLLLVVATALLSVLFLSACSNSTKEQEKYYDSDFMSSLEKGLENRWAYTNNKSNADEVLSKKGYTTATQKELEQIKKYQNLKFKNSKLQEAALAYINELKEGLSVAKTYGSKSFDENWSKHYDARTSKLIAINAIKKIKVSSKYQDILDELLASGKEVNQNNKNKEKLTNFVKTIAFTKDEAESSEDYFYYTATVENTTGLKISNLGLSIKLIDDQGVTIDTQTIYIDSWDKNEKRKLEFSTSETFSSMQVSLDDYYKLEE</sequence>
<evidence type="ECO:0000313" key="3">
    <source>
        <dbReference type="Proteomes" id="UP000254924"/>
    </source>
</evidence>
<feature type="signal peptide" evidence="1">
    <location>
        <begin position="1"/>
        <end position="22"/>
    </location>
</feature>
<dbReference type="EMBL" id="UHFN01000007">
    <property type="protein sequence ID" value="SUN60392.1"/>
    <property type="molecule type" value="Genomic_DNA"/>
</dbReference>
<organism evidence="2 3">
    <name type="scientific">Streptococcus hyointestinalis</name>
    <dbReference type="NCBI Taxonomy" id="1337"/>
    <lineage>
        <taxon>Bacteria</taxon>
        <taxon>Bacillati</taxon>
        <taxon>Bacillota</taxon>
        <taxon>Bacilli</taxon>
        <taxon>Lactobacillales</taxon>
        <taxon>Streptococcaceae</taxon>
        <taxon>Streptococcus</taxon>
    </lineage>
</organism>
<reference evidence="2 3" key="1">
    <citation type="submission" date="2018-06" db="EMBL/GenBank/DDBJ databases">
        <authorList>
            <consortium name="Pathogen Informatics"/>
            <person name="Doyle S."/>
        </authorList>
    </citation>
    <scope>NUCLEOTIDE SEQUENCE [LARGE SCALE GENOMIC DNA]</scope>
    <source>
        <strain evidence="2 3">NCTC12224</strain>
    </source>
</reference>
<gene>
    <name evidence="2" type="ORF">NCTC12224_00852</name>
</gene>
<name>A0A380K5P4_9STRE</name>
<dbReference type="PROSITE" id="PS51257">
    <property type="entry name" value="PROKAR_LIPOPROTEIN"/>
    <property type="match status" value="1"/>
</dbReference>
<evidence type="ECO:0000313" key="2">
    <source>
        <dbReference type="EMBL" id="SUN60392.1"/>
    </source>
</evidence>
<dbReference type="NCBIfam" id="NF038353">
    <property type="entry name" value="FxLYD_dom"/>
    <property type="match status" value="1"/>
</dbReference>
<evidence type="ECO:0008006" key="4">
    <source>
        <dbReference type="Google" id="ProtNLM"/>
    </source>
</evidence>
<accession>A0A380K5P4</accession>
<dbReference type="Proteomes" id="UP000254924">
    <property type="component" value="Unassembled WGS sequence"/>
</dbReference>
<proteinExistence type="predicted"/>
<protein>
    <recommendedName>
        <fullName evidence="4">Lipoprotein</fullName>
    </recommendedName>
</protein>
<keyword evidence="1" id="KW-0732">Signal</keyword>